<reference evidence="5 6" key="1">
    <citation type="submission" date="2018-06" db="EMBL/GenBank/DDBJ databases">
        <authorList>
            <consortium name="Pathogen Informatics"/>
            <person name="Doyle S."/>
        </authorList>
    </citation>
    <scope>NUCLEOTIDE SEQUENCE [LARGE SCALE GENOMIC DNA]</scope>
    <source>
        <strain evidence="5 6">NCTC4191</strain>
    </source>
</reference>
<evidence type="ECO:0000313" key="6">
    <source>
        <dbReference type="Proteomes" id="UP000254253"/>
    </source>
</evidence>
<dbReference type="Pfam" id="PF13556">
    <property type="entry name" value="HTH_30"/>
    <property type="match status" value="1"/>
</dbReference>
<dbReference type="PANTHER" id="PTHR33744">
    <property type="entry name" value="CARBOHYDRATE DIACID REGULATOR"/>
    <property type="match status" value="1"/>
</dbReference>
<proteinExistence type="inferred from homology"/>
<dbReference type="PANTHER" id="PTHR33744:SF15">
    <property type="entry name" value="CARBOHYDRATE DIACID REGULATOR"/>
    <property type="match status" value="1"/>
</dbReference>
<dbReference type="InterPro" id="IPR041522">
    <property type="entry name" value="CdaR_GGDEF"/>
</dbReference>
<dbReference type="InterPro" id="IPR008599">
    <property type="entry name" value="Diacid_rec"/>
</dbReference>
<sequence>MILKLDIPTAQTIVKRTMQIIPNSVNVMDEEGIIIASGDPSRLGERHTGAVIALRKKQSVGIDESLAKQWNYEAREGLNLPIAYLGKTVGVIGISGKPNEVRQYGELVKMAAELIVEQSVLLAKERWQQRYKEEFIRQLLRGALSEAEITQQAVFFKLDSTKPLVAMIIKMEQPDAEKLQLLLNHLELNSKHIALAVMDLDKLVLLKTEEEFQRLSKDRGLLSLLPEHNRNQEYKIVVGAKVTHFHQASFSYQSALHTLSYAEQLRLKKQILLFSDYKLPALLADFAKTWQSEELLSPFKILLAQDSKATLFKSLQQYFLSNCDLAHASEKLFIHPNTLRYRLEKIEQITSLSFNKIEDKFILYLGASLLK</sequence>
<comment type="similarity">
    <text evidence="1">Belongs to the CdaR family.</text>
</comment>
<dbReference type="InterPro" id="IPR042070">
    <property type="entry name" value="PucR_C-HTH_sf"/>
</dbReference>
<dbReference type="EMBL" id="UFRN01000002">
    <property type="protein sequence ID" value="SUT89956.1"/>
    <property type="molecule type" value="Genomic_DNA"/>
</dbReference>
<feature type="domain" description="Putative sugar diacid recognition" evidence="2">
    <location>
        <begin position="6"/>
        <end position="139"/>
    </location>
</feature>
<gene>
    <name evidence="5" type="primary">cdaR</name>
    <name evidence="5" type="ORF">NCTC4191_00176</name>
</gene>
<organism evidence="5 6">
    <name type="scientific">Actinobacillus lignieresii</name>
    <dbReference type="NCBI Taxonomy" id="720"/>
    <lineage>
        <taxon>Bacteria</taxon>
        <taxon>Pseudomonadati</taxon>
        <taxon>Pseudomonadota</taxon>
        <taxon>Gammaproteobacteria</taxon>
        <taxon>Pasteurellales</taxon>
        <taxon>Pasteurellaceae</taxon>
        <taxon>Actinobacillus</taxon>
    </lineage>
</organism>
<dbReference type="RefSeq" id="WP_115589486.1">
    <property type="nucleotide sequence ID" value="NZ_UFRN01000002.1"/>
</dbReference>
<feature type="domain" description="PucR C-terminal helix-turn-helix" evidence="3">
    <location>
        <begin position="311"/>
        <end position="366"/>
    </location>
</feature>
<dbReference type="Pfam" id="PF17853">
    <property type="entry name" value="GGDEF_2"/>
    <property type="match status" value="1"/>
</dbReference>
<evidence type="ECO:0000259" key="4">
    <source>
        <dbReference type="Pfam" id="PF17853"/>
    </source>
</evidence>
<keyword evidence="6" id="KW-1185">Reference proteome</keyword>
<dbReference type="AlphaFoldDB" id="A0A380TRH0"/>
<dbReference type="InterPro" id="IPR051448">
    <property type="entry name" value="CdaR-like_regulators"/>
</dbReference>
<evidence type="ECO:0000259" key="3">
    <source>
        <dbReference type="Pfam" id="PF13556"/>
    </source>
</evidence>
<evidence type="ECO:0000256" key="1">
    <source>
        <dbReference type="ARBA" id="ARBA00006754"/>
    </source>
</evidence>
<dbReference type="Gene3D" id="1.10.10.2840">
    <property type="entry name" value="PucR C-terminal helix-turn-helix domain"/>
    <property type="match status" value="1"/>
</dbReference>
<protein>
    <submittedName>
        <fullName evidence="5">Carbohydrate diacid transcriptional activator CdaR</fullName>
    </submittedName>
</protein>
<evidence type="ECO:0000313" key="5">
    <source>
        <dbReference type="EMBL" id="SUT89956.1"/>
    </source>
</evidence>
<dbReference type="InterPro" id="IPR025736">
    <property type="entry name" value="PucR_C-HTH_dom"/>
</dbReference>
<accession>A0A380TRH0</accession>
<dbReference type="Proteomes" id="UP000254253">
    <property type="component" value="Unassembled WGS sequence"/>
</dbReference>
<dbReference type="Pfam" id="PF05651">
    <property type="entry name" value="Diacid_rec"/>
    <property type="match status" value="1"/>
</dbReference>
<evidence type="ECO:0000259" key="2">
    <source>
        <dbReference type="Pfam" id="PF05651"/>
    </source>
</evidence>
<feature type="domain" description="CdaR GGDEF-like" evidence="4">
    <location>
        <begin position="145"/>
        <end position="260"/>
    </location>
</feature>
<name>A0A380TRH0_ACTLI</name>